<evidence type="ECO:0000313" key="2">
    <source>
        <dbReference type="Proteomes" id="UP000054359"/>
    </source>
</evidence>
<dbReference type="OrthoDB" id="1334205at2759"/>
<name>A0A087TU63_STEMI</name>
<dbReference type="Proteomes" id="UP000054359">
    <property type="component" value="Unassembled WGS sequence"/>
</dbReference>
<proteinExistence type="predicted"/>
<dbReference type="Gene3D" id="2.60.40.1180">
    <property type="entry name" value="Golgi alpha-mannosidase II"/>
    <property type="match status" value="1"/>
</dbReference>
<dbReference type="InterPro" id="IPR013780">
    <property type="entry name" value="Glyco_hydro_b"/>
</dbReference>
<feature type="non-terminal residue" evidence="1">
    <location>
        <position position="159"/>
    </location>
</feature>
<dbReference type="AlphaFoldDB" id="A0A087TU63"/>
<gene>
    <name evidence="1" type="ORF">X975_08200</name>
</gene>
<evidence type="ECO:0000313" key="1">
    <source>
        <dbReference type="EMBL" id="KFM68652.1"/>
    </source>
</evidence>
<protein>
    <submittedName>
        <fullName evidence="1">Sucrase-isomaltase, intestinal</fullName>
    </submittedName>
</protein>
<dbReference type="STRING" id="407821.A0A087TU63"/>
<reference evidence="1 2" key="1">
    <citation type="submission" date="2013-11" db="EMBL/GenBank/DDBJ databases">
        <title>Genome sequencing of Stegodyphus mimosarum.</title>
        <authorList>
            <person name="Bechsgaard J."/>
        </authorList>
    </citation>
    <scope>NUCLEOTIDE SEQUENCE [LARGE SCALE GENOMIC DNA]</scope>
</reference>
<sequence>MYTGKMIQSMSGHYQSIMVFDQIPLYIRGGQIIPSQSSDFTTESTRMKSYIFTAAFDCYNFNNENTDDYLRTWAYGELYIDDGISEDSIRNDNYLLVAVVIKGKNITIDPKIDGLKTLHDIRIGSTILNSFYLFGIFEKPSNFFIDSFWCDHAYSSALR</sequence>
<accession>A0A087TU63</accession>
<keyword evidence="2" id="KW-1185">Reference proteome</keyword>
<organism evidence="1 2">
    <name type="scientific">Stegodyphus mimosarum</name>
    <name type="common">African social velvet spider</name>
    <dbReference type="NCBI Taxonomy" id="407821"/>
    <lineage>
        <taxon>Eukaryota</taxon>
        <taxon>Metazoa</taxon>
        <taxon>Ecdysozoa</taxon>
        <taxon>Arthropoda</taxon>
        <taxon>Chelicerata</taxon>
        <taxon>Arachnida</taxon>
        <taxon>Araneae</taxon>
        <taxon>Araneomorphae</taxon>
        <taxon>Entelegynae</taxon>
        <taxon>Eresoidea</taxon>
        <taxon>Eresidae</taxon>
        <taxon>Stegodyphus</taxon>
    </lineage>
</organism>
<dbReference type="EMBL" id="KK116743">
    <property type="protein sequence ID" value="KFM68652.1"/>
    <property type="molecule type" value="Genomic_DNA"/>
</dbReference>